<dbReference type="WBParaSite" id="RSKR_0000561500.1">
    <property type="protein sequence ID" value="RSKR_0000561500.1"/>
    <property type="gene ID" value="RSKR_0000561500"/>
</dbReference>
<evidence type="ECO:0000313" key="1">
    <source>
        <dbReference type="Proteomes" id="UP000095286"/>
    </source>
</evidence>
<protein>
    <submittedName>
        <fullName evidence="2">Protein kinase domain-containing protein</fullName>
    </submittedName>
</protein>
<reference evidence="2" key="1">
    <citation type="submission" date="2016-11" db="UniProtKB">
        <authorList>
            <consortium name="WormBaseParasite"/>
        </authorList>
    </citation>
    <scope>IDENTIFICATION</scope>
    <source>
        <strain evidence="2">KR3021</strain>
    </source>
</reference>
<evidence type="ECO:0000313" key="2">
    <source>
        <dbReference type="WBParaSite" id="RSKR_0000561500.1"/>
    </source>
</evidence>
<organism evidence="1 2">
    <name type="scientific">Rhabditophanes sp. KR3021</name>
    <dbReference type="NCBI Taxonomy" id="114890"/>
    <lineage>
        <taxon>Eukaryota</taxon>
        <taxon>Metazoa</taxon>
        <taxon>Ecdysozoa</taxon>
        <taxon>Nematoda</taxon>
        <taxon>Chromadorea</taxon>
        <taxon>Rhabditida</taxon>
        <taxon>Tylenchina</taxon>
        <taxon>Panagrolaimomorpha</taxon>
        <taxon>Strongyloidoidea</taxon>
        <taxon>Alloionematidae</taxon>
        <taxon>Rhabditophanes</taxon>
    </lineage>
</organism>
<dbReference type="Proteomes" id="UP000095286">
    <property type="component" value="Unplaced"/>
</dbReference>
<sequence>MFAPDSIEIKHYVIKFADNRYVIEKAAFETVKELVIYHEGQKEDINVAIKKLANLEKMKKEDIQEIMKEARLVRRVSPDRKLEFCWGVAFGIEYMHSLGMIHRDIACRNVLYADQVKLADFGQTEICTRFKMSPTAKVPSRWLAPKTIKQYYYTARSDVFAFGILAWEIYNDGKQPYGDMTAVVAAIRVAKTGYRMQLPDGMRPEMKDLINTKIWNGLDTQRATMKVVVDTLEKISSITRPGPLNEGRVAEVALTVKNAFGPIFKYCVNES</sequence>
<accession>A0AC35TXA2</accession>
<proteinExistence type="predicted"/>
<name>A0AC35TXA2_9BILA</name>